<comment type="caution">
    <text evidence="2">The sequence shown here is derived from an EMBL/GenBank/DDBJ whole genome shotgun (WGS) entry which is preliminary data.</text>
</comment>
<accession>A0ABS9Q2Q1</accession>
<dbReference type="PANTHER" id="PTHR31302:SF20">
    <property type="entry name" value="CONSERVED PROTEIN"/>
    <property type="match status" value="1"/>
</dbReference>
<dbReference type="PANTHER" id="PTHR31302">
    <property type="entry name" value="TRANSMEMBRANE PROTEIN WITH METALLOPHOSPHOESTERASE DOMAIN-RELATED"/>
    <property type="match status" value="1"/>
</dbReference>
<dbReference type="Pfam" id="PF00149">
    <property type="entry name" value="Metallophos"/>
    <property type="match status" value="1"/>
</dbReference>
<sequence>MNTLARTLTGVTAAGAATLAYASLVERNSFTLRRVTAPVLPRGSAPLRVLHVSDMHLVPSQRRKIEWVRSLDALEPDLVINTGDNLAHLQAVPAALDAMGSLMERPGAFVMGSNDYFAPVIKNPFRYFTSDHARVEGDRTRLPTQDLVRGFENAGWLNLNNRRGHLSVEGLDLELVGVDDPHIERDRYDEVAGPADPDAALTIGVAHAPYLRTLDAFTRDGADLVIAGHTHGGQVCVPFYGALVTNCDLGRERVKGLSRWWPGCDNAPSSEAPDDAAWLHVSAGFGTSPTAPVRFACRPEATLITLRARDRARG</sequence>
<dbReference type="Proteomes" id="UP001521931">
    <property type="component" value="Unassembled WGS sequence"/>
</dbReference>
<reference evidence="2 3" key="1">
    <citation type="submission" date="2022-02" db="EMBL/GenBank/DDBJ databases">
        <title>Uncovering new skin microbiome diversity through culturing and metagenomics.</title>
        <authorList>
            <person name="Conlan S."/>
            <person name="Deming C."/>
            <person name="Nisc Comparative Sequencing Program N."/>
            <person name="Segre J.A."/>
        </authorList>
    </citation>
    <scope>NUCLEOTIDE SEQUENCE [LARGE SCALE GENOMIC DNA]</scope>
    <source>
        <strain evidence="2 3">ACRQZ</strain>
    </source>
</reference>
<evidence type="ECO:0000313" key="3">
    <source>
        <dbReference type="Proteomes" id="UP001521931"/>
    </source>
</evidence>
<gene>
    <name evidence="2" type="ORF">MHL29_09715</name>
</gene>
<dbReference type="InterPro" id="IPR029052">
    <property type="entry name" value="Metallo-depent_PP-like"/>
</dbReference>
<organism evidence="2 3">
    <name type="scientific">Arsenicicoccus bolidensis</name>
    <dbReference type="NCBI Taxonomy" id="229480"/>
    <lineage>
        <taxon>Bacteria</taxon>
        <taxon>Bacillati</taxon>
        <taxon>Actinomycetota</taxon>
        <taxon>Actinomycetes</taxon>
        <taxon>Micrococcales</taxon>
        <taxon>Intrasporangiaceae</taxon>
        <taxon>Arsenicicoccus</taxon>
    </lineage>
</organism>
<feature type="domain" description="Calcineurin-like phosphoesterase" evidence="1">
    <location>
        <begin position="47"/>
        <end position="232"/>
    </location>
</feature>
<dbReference type="InterPro" id="IPR051158">
    <property type="entry name" value="Metallophosphoesterase_sf"/>
</dbReference>
<dbReference type="SUPFAM" id="SSF56300">
    <property type="entry name" value="Metallo-dependent phosphatases"/>
    <property type="match status" value="1"/>
</dbReference>
<proteinExistence type="predicted"/>
<keyword evidence="3" id="KW-1185">Reference proteome</keyword>
<dbReference type="InterPro" id="IPR004843">
    <property type="entry name" value="Calcineurin-like_PHP"/>
</dbReference>
<name>A0ABS9Q2Q1_9MICO</name>
<evidence type="ECO:0000259" key="1">
    <source>
        <dbReference type="Pfam" id="PF00149"/>
    </source>
</evidence>
<dbReference type="Gene3D" id="3.60.21.10">
    <property type="match status" value="1"/>
</dbReference>
<dbReference type="EMBL" id="JAKRCV010000027">
    <property type="protein sequence ID" value="MCG7322161.1"/>
    <property type="molecule type" value="Genomic_DNA"/>
</dbReference>
<dbReference type="RefSeq" id="WP_239264246.1">
    <property type="nucleotide sequence ID" value="NZ_JAKRCV010000027.1"/>
</dbReference>
<protein>
    <submittedName>
        <fullName evidence="2">Metallophosphoesterase</fullName>
    </submittedName>
</protein>
<evidence type="ECO:0000313" key="2">
    <source>
        <dbReference type="EMBL" id="MCG7322161.1"/>
    </source>
</evidence>